<sequence>MTPLRGLVWAAMAVCSAQSYGADSATASTSVTLSVPPLVKLSNLQDMAFGEVDKGQGLEAEQSVCVWSSSRGYSLAAFSENASGSDFAMIAADESKVIYTVSWNDGQSGVQQLSHGQAVVAVSSTSRSDCSDAAAQPQLRLEVGKDQMGQAKAGVYRDTISLLVRAE</sequence>
<proteinExistence type="predicted"/>
<dbReference type="RefSeq" id="WP_168450615.1">
    <property type="nucleotide sequence ID" value="NZ_JAAWWK010000004.1"/>
</dbReference>
<protein>
    <submittedName>
        <fullName evidence="2">Uncharacterized protein</fullName>
    </submittedName>
</protein>
<evidence type="ECO:0000313" key="3">
    <source>
        <dbReference type="Proteomes" id="UP000765845"/>
    </source>
</evidence>
<gene>
    <name evidence="2" type="ORF">HCU74_11775</name>
</gene>
<comment type="caution">
    <text evidence="2">The sequence shown here is derived from an EMBL/GenBank/DDBJ whole genome shotgun (WGS) entry which is preliminary data.</text>
</comment>
<feature type="chain" id="PRO_5045932331" evidence="1">
    <location>
        <begin position="22"/>
        <end position="167"/>
    </location>
</feature>
<accession>A0ABX1GHS7</accession>
<evidence type="ECO:0000313" key="2">
    <source>
        <dbReference type="EMBL" id="NKI18083.1"/>
    </source>
</evidence>
<name>A0ABX1GHS7_9GAMM</name>
<dbReference type="Proteomes" id="UP000765845">
    <property type="component" value="Unassembled WGS sequence"/>
</dbReference>
<reference evidence="2 3" key="1">
    <citation type="submission" date="2020-04" db="EMBL/GenBank/DDBJ databases">
        <authorList>
            <person name="Yoon J."/>
        </authorList>
    </citation>
    <scope>NUCLEOTIDE SEQUENCE [LARGE SCALE GENOMIC DNA]</scope>
    <source>
        <strain evidence="2 3">KMU-166</strain>
    </source>
</reference>
<evidence type="ECO:0000256" key="1">
    <source>
        <dbReference type="SAM" id="SignalP"/>
    </source>
</evidence>
<feature type="signal peptide" evidence="1">
    <location>
        <begin position="1"/>
        <end position="21"/>
    </location>
</feature>
<keyword evidence="1" id="KW-0732">Signal</keyword>
<dbReference type="EMBL" id="JAAWWK010000004">
    <property type="protein sequence ID" value="NKI18083.1"/>
    <property type="molecule type" value="Genomic_DNA"/>
</dbReference>
<keyword evidence="3" id="KW-1185">Reference proteome</keyword>
<organism evidence="2 3">
    <name type="scientific">Spongiibacter thalassae</name>
    <dbReference type="NCBI Taxonomy" id="2721624"/>
    <lineage>
        <taxon>Bacteria</taxon>
        <taxon>Pseudomonadati</taxon>
        <taxon>Pseudomonadota</taxon>
        <taxon>Gammaproteobacteria</taxon>
        <taxon>Cellvibrionales</taxon>
        <taxon>Spongiibacteraceae</taxon>
        <taxon>Spongiibacter</taxon>
    </lineage>
</organism>